<evidence type="ECO:0000256" key="2">
    <source>
        <dbReference type="ARBA" id="ARBA00005182"/>
    </source>
</evidence>
<proteinExistence type="predicted"/>
<dbReference type="InterPro" id="IPR031811">
    <property type="entry name" value="ALGX/ALGJ_SGNH-like"/>
</dbReference>
<sequence length="350" mass="36800">MTPTVALKLLVPLAFFGYAAVANISLVMTDTPLPGSDGVLRGAVTAEIDTLYRDNLPHKEPAIGIVGAVRYLALGEGRSGVVVGRDGHLFTAEEFRAPNPDTYAIALTQIEETAARLSALDVDLVLAPLPAKADVLRDQLATAGPSNQQEDLYRAFLGDLKDRGIAAVDTRPALVGHADPFLATDTHWTPDGARAVADHIATSGTVAMGSDSFVIEQAATRSITGDLVSYVTSDALARHVGLPPEAVVPYTATLASEDDGALLDLFGDAGGGTDLVGTSYSANPDWSFAEALKLALGRDVVNHAEEGRGPFAPMVAYLDRLDPAAPPETVLWELPVRYLTDPTLLPEVSP</sequence>
<accession>A0ABQ4NMD5</accession>
<dbReference type="Pfam" id="PF16822">
    <property type="entry name" value="ALGX"/>
    <property type="match status" value="1"/>
</dbReference>
<keyword evidence="4" id="KW-0732">Signal</keyword>
<keyword evidence="5" id="KW-0574">Periplasm</keyword>
<gene>
    <name evidence="8" type="ORF">JANAI62_20230</name>
</gene>
<evidence type="ECO:0000256" key="3">
    <source>
        <dbReference type="ARBA" id="ARBA00022679"/>
    </source>
</evidence>
<evidence type="ECO:0000256" key="4">
    <source>
        <dbReference type="ARBA" id="ARBA00022729"/>
    </source>
</evidence>
<comment type="subcellular location">
    <subcellularLocation>
        <location evidence="1">Periplasm</location>
    </subcellularLocation>
</comment>
<keyword evidence="9" id="KW-1185">Reference proteome</keyword>
<evidence type="ECO:0000256" key="6">
    <source>
        <dbReference type="ARBA" id="ARBA00022841"/>
    </source>
</evidence>
<keyword evidence="3" id="KW-0808">Transferase</keyword>
<comment type="caution">
    <text evidence="8">The sequence shown here is derived from an EMBL/GenBank/DDBJ whole genome shotgun (WGS) entry which is preliminary data.</text>
</comment>
<protein>
    <submittedName>
        <fullName evidence="8">Alginate O-acetyltransferase</fullName>
    </submittedName>
</protein>
<dbReference type="EMBL" id="BPFH01000003">
    <property type="protein sequence ID" value="GIT95400.1"/>
    <property type="molecule type" value="Genomic_DNA"/>
</dbReference>
<dbReference type="Proteomes" id="UP000786693">
    <property type="component" value="Unassembled WGS sequence"/>
</dbReference>
<evidence type="ECO:0000313" key="8">
    <source>
        <dbReference type="EMBL" id="GIT95400.1"/>
    </source>
</evidence>
<evidence type="ECO:0000256" key="5">
    <source>
        <dbReference type="ARBA" id="ARBA00022764"/>
    </source>
</evidence>
<evidence type="ECO:0000313" key="9">
    <source>
        <dbReference type="Proteomes" id="UP000786693"/>
    </source>
</evidence>
<comment type="pathway">
    <text evidence="2">Glycan biosynthesis; alginate biosynthesis.</text>
</comment>
<evidence type="ECO:0000259" key="7">
    <source>
        <dbReference type="Pfam" id="PF16822"/>
    </source>
</evidence>
<reference evidence="8 9" key="1">
    <citation type="submission" date="2021-05" db="EMBL/GenBank/DDBJ databases">
        <title>Bacteria Genome sequencing.</title>
        <authorList>
            <person name="Takabe Y."/>
            <person name="Nakajima Y."/>
            <person name="Suzuki S."/>
            <person name="Shiozaki T."/>
        </authorList>
    </citation>
    <scope>NUCLEOTIDE SEQUENCE [LARGE SCALE GENOMIC DNA]</scope>
    <source>
        <strain evidence="8 9">AI_62</strain>
    </source>
</reference>
<name>A0ABQ4NMD5_9RHOB</name>
<organism evidence="8 9">
    <name type="scientific">Jannaschia pagri</name>
    <dbReference type="NCBI Taxonomy" id="2829797"/>
    <lineage>
        <taxon>Bacteria</taxon>
        <taxon>Pseudomonadati</taxon>
        <taxon>Pseudomonadota</taxon>
        <taxon>Alphaproteobacteria</taxon>
        <taxon>Rhodobacterales</taxon>
        <taxon>Roseobacteraceae</taxon>
        <taxon>Jannaschia</taxon>
    </lineage>
</organism>
<feature type="domain" description="AlgX/AlgJ SGNH hydrolase-like" evidence="7">
    <location>
        <begin position="81"/>
        <end position="335"/>
    </location>
</feature>
<evidence type="ECO:0000256" key="1">
    <source>
        <dbReference type="ARBA" id="ARBA00004418"/>
    </source>
</evidence>
<dbReference type="RefSeq" id="WP_220748893.1">
    <property type="nucleotide sequence ID" value="NZ_BPFH01000003.1"/>
</dbReference>
<keyword evidence="6" id="KW-0016">Alginate biosynthesis</keyword>